<dbReference type="InterPro" id="IPR001932">
    <property type="entry name" value="PPM-type_phosphatase-like_dom"/>
</dbReference>
<dbReference type="PANTHER" id="PTHR47992">
    <property type="entry name" value="PROTEIN PHOSPHATASE"/>
    <property type="match status" value="1"/>
</dbReference>
<dbReference type="OrthoDB" id="10264738at2759"/>
<comment type="caution">
    <text evidence="2">The sequence shown here is derived from an EMBL/GenBank/DDBJ whole genome shotgun (WGS) entry which is preliminary data.</text>
</comment>
<keyword evidence="3" id="KW-1185">Reference proteome</keyword>
<dbReference type="Gene3D" id="3.60.40.10">
    <property type="entry name" value="PPM-type phosphatase domain"/>
    <property type="match status" value="1"/>
</dbReference>
<dbReference type="InterPro" id="IPR036457">
    <property type="entry name" value="PPM-type-like_dom_sf"/>
</dbReference>
<evidence type="ECO:0000259" key="1">
    <source>
        <dbReference type="PROSITE" id="PS51746"/>
    </source>
</evidence>
<gene>
    <name evidence="2" type="ORF">KP509_06G015800</name>
</gene>
<proteinExistence type="predicted"/>
<dbReference type="SMART" id="SM00332">
    <property type="entry name" value="PP2Cc"/>
    <property type="match status" value="1"/>
</dbReference>
<feature type="domain" description="PPM-type phosphatase" evidence="1">
    <location>
        <begin position="52"/>
        <end position="353"/>
    </location>
</feature>
<dbReference type="Proteomes" id="UP000825935">
    <property type="component" value="Chromosome 6"/>
</dbReference>
<evidence type="ECO:0000313" key="2">
    <source>
        <dbReference type="EMBL" id="KAH7434393.1"/>
    </source>
</evidence>
<dbReference type="AlphaFoldDB" id="A0A8T2UKN3"/>
<dbReference type="PROSITE" id="PS51746">
    <property type="entry name" value="PPM_2"/>
    <property type="match status" value="1"/>
</dbReference>
<protein>
    <recommendedName>
        <fullName evidence="1">PPM-type phosphatase domain-containing protein</fullName>
    </recommendedName>
</protein>
<accession>A0A8T2UKN3</accession>
<dbReference type="GO" id="GO:0004722">
    <property type="term" value="F:protein serine/threonine phosphatase activity"/>
    <property type="evidence" value="ECO:0007669"/>
    <property type="project" value="InterPro"/>
</dbReference>
<dbReference type="EMBL" id="CM035411">
    <property type="protein sequence ID" value="KAH7434393.1"/>
    <property type="molecule type" value="Genomic_DNA"/>
</dbReference>
<evidence type="ECO:0000313" key="3">
    <source>
        <dbReference type="Proteomes" id="UP000825935"/>
    </source>
</evidence>
<sequence length="403" mass="44376">MGSCMSTFVDGKLVFEEGSISAKLKRKLVASSAIERDPADDGKLCCNGVSNSCSAYSKKGRKGVNQDRFIAWEGFGGADQATFCGVFDGHGPIGHHVAKKVQDRLPNILLDDEHTRPFMISKANIVGGTDMEHSESMMDNSSNTFCPIRNAFMDSYSKMDKELQVDPELNCEFSGTTAITLLVQDKLLVIANVGDSRAILAYREGEDGPLRVKQLTVDFKPDLPGELDRIRNCKGRVFALEDEPDVARVWLPHDDKPGLAMARAFGDFCLKEYGLSAVPHVSCRKVKETDEFVVLATDGVWDVMSNEEVANVVAKIEPKDMAAKNVVDAAVRKWKRNFSHVRMDDIAVVCHFLNQKQGAPLISSDNSQSYSSKTSKELESLNSACHQNSVKMEIVVSSIDKEI</sequence>
<name>A0A8T2UKN3_CERRI</name>
<dbReference type="InterPro" id="IPR015655">
    <property type="entry name" value="PP2C"/>
</dbReference>
<dbReference type="CDD" id="cd00143">
    <property type="entry name" value="PP2Cc"/>
    <property type="match status" value="1"/>
</dbReference>
<dbReference type="SUPFAM" id="SSF81606">
    <property type="entry name" value="PP2C-like"/>
    <property type="match status" value="1"/>
</dbReference>
<reference evidence="2" key="1">
    <citation type="submission" date="2021-08" db="EMBL/GenBank/DDBJ databases">
        <title>WGS assembly of Ceratopteris richardii.</title>
        <authorList>
            <person name="Marchant D.B."/>
            <person name="Chen G."/>
            <person name="Jenkins J."/>
            <person name="Shu S."/>
            <person name="Leebens-Mack J."/>
            <person name="Grimwood J."/>
            <person name="Schmutz J."/>
            <person name="Soltis P."/>
            <person name="Soltis D."/>
            <person name="Chen Z.-H."/>
        </authorList>
    </citation>
    <scope>NUCLEOTIDE SEQUENCE</scope>
    <source>
        <strain evidence="2">Whitten #5841</strain>
        <tissue evidence="2">Leaf</tissue>
    </source>
</reference>
<organism evidence="2 3">
    <name type="scientific">Ceratopteris richardii</name>
    <name type="common">Triangle waterfern</name>
    <dbReference type="NCBI Taxonomy" id="49495"/>
    <lineage>
        <taxon>Eukaryota</taxon>
        <taxon>Viridiplantae</taxon>
        <taxon>Streptophyta</taxon>
        <taxon>Embryophyta</taxon>
        <taxon>Tracheophyta</taxon>
        <taxon>Polypodiopsida</taxon>
        <taxon>Polypodiidae</taxon>
        <taxon>Polypodiales</taxon>
        <taxon>Pteridineae</taxon>
        <taxon>Pteridaceae</taxon>
        <taxon>Parkerioideae</taxon>
        <taxon>Ceratopteris</taxon>
    </lineage>
</organism>
<dbReference type="Pfam" id="PF00481">
    <property type="entry name" value="PP2C"/>
    <property type="match status" value="1"/>
</dbReference>